<dbReference type="InterPro" id="IPR011051">
    <property type="entry name" value="RmlC_Cupin_sf"/>
</dbReference>
<dbReference type="RefSeq" id="WP_189573900.1">
    <property type="nucleotide sequence ID" value="NZ_BMXU01000001.1"/>
</dbReference>
<dbReference type="Proteomes" id="UP001595607">
    <property type="component" value="Unassembled WGS sequence"/>
</dbReference>
<dbReference type="EMBL" id="JBHRVA010000002">
    <property type="protein sequence ID" value="MFC3301958.1"/>
    <property type="molecule type" value="Genomic_DNA"/>
</dbReference>
<dbReference type="InterPro" id="IPR013096">
    <property type="entry name" value="Cupin_2"/>
</dbReference>
<feature type="domain" description="Cupin type-2" evidence="1">
    <location>
        <begin position="68"/>
        <end position="136"/>
    </location>
</feature>
<evidence type="ECO:0000313" key="3">
    <source>
        <dbReference type="Proteomes" id="UP001595607"/>
    </source>
</evidence>
<proteinExistence type="predicted"/>
<accession>A0ABV7MA66</accession>
<dbReference type="InterPro" id="IPR014710">
    <property type="entry name" value="RmlC-like_jellyroll"/>
</dbReference>
<keyword evidence="3" id="KW-1185">Reference proteome</keyword>
<reference evidence="3" key="1">
    <citation type="journal article" date="2019" name="Int. J. Syst. Evol. Microbiol.">
        <title>The Global Catalogue of Microorganisms (GCM) 10K type strain sequencing project: providing services to taxonomists for standard genome sequencing and annotation.</title>
        <authorList>
            <consortium name="The Broad Institute Genomics Platform"/>
            <consortium name="The Broad Institute Genome Sequencing Center for Infectious Disease"/>
            <person name="Wu L."/>
            <person name="Ma J."/>
        </authorList>
    </citation>
    <scope>NUCLEOTIDE SEQUENCE [LARGE SCALE GENOMIC DNA]</scope>
    <source>
        <strain evidence="3">KCTC 22245</strain>
    </source>
</reference>
<organism evidence="2 3">
    <name type="scientific">Parvularcula lutaonensis</name>
    <dbReference type="NCBI Taxonomy" id="491923"/>
    <lineage>
        <taxon>Bacteria</taxon>
        <taxon>Pseudomonadati</taxon>
        <taxon>Pseudomonadota</taxon>
        <taxon>Alphaproteobacteria</taxon>
        <taxon>Parvularculales</taxon>
        <taxon>Parvularculaceae</taxon>
        <taxon>Parvularcula</taxon>
    </lineage>
</organism>
<evidence type="ECO:0000259" key="1">
    <source>
        <dbReference type="Pfam" id="PF07883"/>
    </source>
</evidence>
<dbReference type="Pfam" id="PF07883">
    <property type="entry name" value="Cupin_2"/>
    <property type="match status" value="1"/>
</dbReference>
<comment type="caution">
    <text evidence="2">The sequence shown here is derived from an EMBL/GenBank/DDBJ whole genome shotgun (WGS) entry which is preliminary data.</text>
</comment>
<sequence>MRNWIWLAGAGFASLSVASAESCPAGQEAINRAFEGPSDSRGFSAELLATVGIREDLAPTAAHRIIRITIQPGGYLSMHDHKSAQGGAVILSGTAVEYRSDCKVPVLREPGDVATEHEGLTHWWSNQGDEPLVALVSHTFALPDED</sequence>
<evidence type="ECO:0000313" key="2">
    <source>
        <dbReference type="EMBL" id="MFC3301958.1"/>
    </source>
</evidence>
<gene>
    <name evidence="2" type="ORF">ACFONP_04360</name>
</gene>
<name>A0ABV7MA66_9PROT</name>
<dbReference type="SUPFAM" id="SSF51182">
    <property type="entry name" value="RmlC-like cupins"/>
    <property type="match status" value="1"/>
</dbReference>
<dbReference type="Gene3D" id="2.60.120.10">
    <property type="entry name" value="Jelly Rolls"/>
    <property type="match status" value="1"/>
</dbReference>
<protein>
    <submittedName>
        <fullName evidence="2">Cupin domain-containing protein</fullName>
    </submittedName>
</protein>